<dbReference type="Gene3D" id="3.30.56.30">
    <property type="entry name" value="Signal recognition particle, SRP19-like subunit"/>
    <property type="match status" value="1"/>
</dbReference>
<name>A0ABQ0DIN9_9EUKA</name>
<evidence type="ECO:0000256" key="1">
    <source>
        <dbReference type="ARBA" id="ARBA00004496"/>
    </source>
</evidence>
<evidence type="ECO:0008006" key="7">
    <source>
        <dbReference type="Google" id="ProtNLM"/>
    </source>
</evidence>
<dbReference type="InterPro" id="IPR002778">
    <property type="entry name" value="Signal_recog_particle_SRP19"/>
</dbReference>
<protein>
    <recommendedName>
        <fullName evidence="7">Signal recognition particle 19 kDa protein</fullName>
    </recommendedName>
</protein>
<comment type="caution">
    <text evidence="5">The sequence shown here is derived from an EMBL/GenBank/DDBJ whole genome shotgun (WGS) entry which is preliminary data.</text>
</comment>
<sequence>MTTQQKVDTSRWIVIYPAYIDSELTIAQGRKVSKEVSVKQPNVFDLKKACETLKVNFVLEKQRYSRQQWVMGRVRIQLKDENGVNITSFKNRITLIRAVAESVKNAREEAAKAQPAKKVGKK</sequence>
<evidence type="ECO:0000256" key="4">
    <source>
        <dbReference type="ARBA" id="ARBA00023274"/>
    </source>
</evidence>
<proteinExistence type="predicted"/>
<reference evidence="5 6" key="1">
    <citation type="journal article" date="2019" name="PLoS Negl. Trop. Dis.">
        <title>Whole genome sequencing of Entamoeba nuttalli reveals mammalian host-related molecular signatures and a novel octapeptide-repeat surface protein.</title>
        <authorList>
            <person name="Tanaka M."/>
            <person name="Makiuchi T."/>
            <person name="Komiyama T."/>
            <person name="Shiina T."/>
            <person name="Osaki K."/>
            <person name="Tachibana H."/>
        </authorList>
    </citation>
    <scope>NUCLEOTIDE SEQUENCE [LARGE SCALE GENOMIC DNA]</scope>
    <source>
        <strain evidence="5 6">P19-061405</strain>
    </source>
</reference>
<evidence type="ECO:0000313" key="6">
    <source>
        <dbReference type="Proteomes" id="UP001628156"/>
    </source>
</evidence>
<dbReference type="PANTHER" id="PTHR17453:SF0">
    <property type="entry name" value="SIGNAL RECOGNITION PARTICLE 19 KDA PROTEIN"/>
    <property type="match status" value="1"/>
</dbReference>
<evidence type="ECO:0000256" key="3">
    <source>
        <dbReference type="ARBA" id="ARBA00023135"/>
    </source>
</evidence>
<evidence type="ECO:0000256" key="2">
    <source>
        <dbReference type="ARBA" id="ARBA00022490"/>
    </source>
</evidence>
<keyword evidence="3" id="KW-0733">Signal recognition particle</keyword>
<gene>
    <name evidence="5" type="ORF">ENUP19_0121G0067</name>
</gene>
<keyword evidence="6" id="KW-1185">Reference proteome</keyword>
<keyword evidence="2" id="KW-0963">Cytoplasm</keyword>
<dbReference type="PANTHER" id="PTHR17453">
    <property type="entry name" value="SIGNAL RECOGNITION PARTICLE 19 KD PROTEIN"/>
    <property type="match status" value="1"/>
</dbReference>
<dbReference type="Pfam" id="PF01922">
    <property type="entry name" value="SRP19"/>
    <property type="match status" value="1"/>
</dbReference>
<comment type="subcellular location">
    <subcellularLocation>
        <location evidence="1">Cytoplasm</location>
    </subcellularLocation>
</comment>
<accession>A0ABQ0DIN9</accession>
<dbReference type="InterPro" id="IPR036521">
    <property type="entry name" value="SRP19-like_sf"/>
</dbReference>
<dbReference type="EMBL" id="BAAFRS010000121">
    <property type="protein sequence ID" value="GAB1222716.1"/>
    <property type="molecule type" value="Genomic_DNA"/>
</dbReference>
<dbReference type="Proteomes" id="UP001628156">
    <property type="component" value="Unassembled WGS sequence"/>
</dbReference>
<organism evidence="5 6">
    <name type="scientific">Entamoeba nuttalli</name>
    <dbReference type="NCBI Taxonomy" id="412467"/>
    <lineage>
        <taxon>Eukaryota</taxon>
        <taxon>Amoebozoa</taxon>
        <taxon>Evosea</taxon>
        <taxon>Archamoebae</taxon>
        <taxon>Mastigamoebida</taxon>
        <taxon>Entamoebidae</taxon>
        <taxon>Entamoeba</taxon>
    </lineage>
</organism>
<dbReference type="SUPFAM" id="SSF69695">
    <property type="entry name" value="SRP19"/>
    <property type="match status" value="1"/>
</dbReference>
<keyword evidence="4" id="KW-0687">Ribonucleoprotein</keyword>
<evidence type="ECO:0000313" key="5">
    <source>
        <dbReference type="EMBL" id="GAB1222716.1"/>
    </source>
</evidence>